<dbReference type="InterPro" id="IPR008042">
    <property type="entry name" value="Retrotrans_Pao"/>
</dbReference>
<dbReference type="PANTHER" id="PTHR47331">
    <property type="entry name" value="PHD-TYPE DOMAIN-CONTAINING PROTEIN"/>
    <property type="match status" value="1"/>
</dbReference>
<dbReference type="EMBL" id="GEZM01078366">
    <property type="protein sequence ID" value="JAV62757.1"/>
    <property type="molecule type" value="Transcribed_RNA"/>
</dbReference>
<dbReference type="EMBL" id="GEZM01078370">
    <property type="protein sequence ID" value="JAV62755.1"/>
    <property type="molecule type" value="Transcribed_RNA"/>
</dbReference>
<dbReference type="CDD" id="cd01644">
    <property type="entry name" value="RT_pepA17"/>
    <property type="match status" value="1"/>
</dbReference>
<accession>A0A1Y1KV73</accession>
<dbReference type="Gene3D" id="3.30.70.270">
    <property type="match status" value="1"/>
</dbReference>
<dbReference type="PANTHER" id="PTHR47331:SF4">
    <property type="entry name" value="PEPTIDASE S1 DOMAIN-CONTAINING PROTEIN"/>
    <property type="match status" value="1"/>
</dbReference>
<dbReference type="GO" id="GO:0071897">
    <property type="term" value="P:DNA biosynthetic process"/>
    <property type="evidence" value="ECO:0007669"/>
    <property type="project" value="UniProtKB-ARBA"/>
</dbReference>
<evidence type="ECO:0000313" key="1">
    <source>
        <dbReference type="EMBL" id="JAV62757.1"/>
    </source>
</evidence>
<dbReference type="InterPro" id="IPR043128">
    <property type="entry name" value="Rev_trsase/Diguanyl_cyclase"/>
</dbReference>
<reference evidence="1" key="1">
    <citation type="journal article" date="2016" name="Sci. Rep.">
        <title>Molecular characterization of firefly nuptial gifts: a multi-omics approach sheds light on postcopulatory sexual selection.</title>
        <authorList>
            <person name="Al-Wathiqui N."/>
            <person name="Fallon T.R."/>
            <person name="South A."/>
            <person name="Weng J.K."/>
            <person name="Lewis S.M."/>
        </authorList>
    </citation>
    <scope>NUCLEOTIDE SEQUENCE</scope>
</reference>
<proteinExistence type="predicted"/>
<organism evidence="1">
    <name type="scientific">Photinus pyralis</name>
    <name type="common">Common eastern firefly</name>
    <name type="synonym">Lampyris pyralis</name>
    <dbReference type="NCBI Taxonomy" id="7054"/>
    <lineage>
        <taxon>Eukaryota</taxon>
        <taxon>Metazoa</taxon>
        <taxon>Ecdysozoa</taxon>
        <taxon>Arthropoda</taxon>
        <taxon>Hexapoda</taxon>
        <taxon>Insecta</taxon>
        <taxon>Pterygota</taxon>
        <taxon>Neoptera</taxon>
        <taxon>Endopterygota</taxon>
        <taxon>Coleoptera</taxon>
        <taxon>Polyphaga</taxon>
        <taxon>Elateriformia</taxon>
        <taxon>Elateroidea</taxon>
        <taxon>Lampyridae</taxon>
        <taxon>Lampyrinae</taxon>
        <taxon>Photinus</taxon>
    </lineage>
</organism>
<dbReference type="Pfam" id="PF03564">
    <property type="entry name" value="DUF1759"/>
    <property type="match status" value="1"/>
</dbReference>
<sequence>MAMAAENLKRLEAKRSLYASRITEAYRSGTSARTDLLERSQFKARFEGLERAFEKFGEIHNNIIMLLKEDEEFEGQDIVRREIDTFYYKTKALYNDMFQASVSVENAPPPVVRNESNVKLPKISIAVFDGNLKNWPTFYDLFKKLIHENTSLANIEKFQYLLSFVDKAPLNLLKGVPLTEDNYSIAFDSLVKRYQNKRLLATNALNEMSSITLKNPSAKEFRALLDTFSESVSSLKVLGFAVEHWDFLLFNNLLQKLDVATRTDFEVEYGAKEMPTFQNLSDFLENKCKALESVQHLPLKVMRKSNNYSSSSFVNTLSTNTCLMCKGDHYIPQCPSFLAKPTADRFSFVKNNRLCVNCLRPSHQVKTCTSRYRCRTCQRRHHSLLHVTKTATDSSVEAVDSSFSELPAATPSGVSTSSATTTLTSTLGHETVVLLATAIVDIFDAKGNTHAIRVLLDSASQANFITEKWANRLCLTKRSFTTAIFGLNQMHSISAKGVAACAIQPHKATGPTFSFDAIVISKLCQDLPTFNINAQNWKHLDNLELADGNFHADKSIDLLIGAEVFAHVLKEGRIIGKQGEPTALNTVFGWVLLGKIHSSRETTKRVETYCTHINEATLPETLQKFWEVEEISSKLPYSSEDAQCELIYRESVSRTREGRFMVTLPFKNSEPDLGNTFPLAHRRFLLLETRLLKNLDLYNAYSSFMRDYLKNGYMSVVDLTKSSSSLCYYLPHHGVLKSENTTTKLRVVCDASAKGPKGLSLNDTLLTGPKLQKDISALLLTFRYHPIVFTADIKQMYLQILVTSQHRDYQRILWRFSPNDPISVYRLNTVSFGISSSPYLAIRTLNELAERETETYPLASKIIKNHIYIDDILAGSTSLADALELQKQLIALLKCGGFELRKWASNNQTLLSEIPEDYRQPSVSFDKEEPSFIKVLGLHWNPDKDSFSYKCQLNDKPCTKRNILSDIARIFDPLGFLSPITLLAKNLMQRLWESKTNWDEVPANSIVKVWRQLKQEMQLVSNLNIPR</sequence>
<name>A0A1Y1KV73_PHOPY</name>
<dbReference type="Pfam" id="PF05380">
    <property type="entry name" value="Peptidase_A17"/>
    <property type="match status" value="1"/>
</dbReference>
<dbReference type="InterPro" id="IPR043502">
    <property type="entry name" value="DNA/RNA_pol_sf"/>
</dbReference>
<dbReference type="Gene3D" id="3.10.10.10">
    <property type="entry name" value="HIV Type 1 Reverse Transcriptase, subunit A, domain 1"/>
    <property type="match status" value="1"/>
</dbReference>
<dbReference type="InterPro" id="IPR005312">
    <property type="entry name" value="DUF1759"/>
</dbReference>
<dbReference type="SUPFAM" id="SSF56672">
    <property type="entry name" value="DNA/RNA polymerases"/>
    <property type="match status" value="1"/>
</dbReference>
<protein>
    <submittedName>
        <fullName evidence="1">Uncharacterized protein</fullName>
    </submittedName>
</protein>
<dbReference type="EMBL" id="GEZM01078363">
    <property type="protein sequence ID" value="JAV62759.1"/>
    <property type="molecule type" value="Transcribed_RNA"/>
</dbReference>
<dbReference type="AlphaFoldDB" id="A0A1Y1KV73"/>